<dbReference type="InterPro" id="IPR008979">
    <property type="entry name" value="Galactose-bd-like_sf"/>
</dbReference>
<dbReference type="Gene3D" id="1.50.10.10">
    <property type="match status" value="1"/>
</dbReference>
<organism evidence="5 6">
    <name type="scientific">Paenibacillus phyllosphaerae</name>
    <dbReference type="NCBI Taxonomy" id="274593"/>
    <lineage>
        <taxon>Bacteria</taxon>
        <taxon>Bacillati</taxon>
        <taxon>Bacillota</taxon>
        <taxon>Bacilli</taxon>
        <taxon>Bacillales</taxon>
        <taxon>Paenibacillaceae</taxon>
        <taxon>Paenibacillus</taxon>
    </lineage>
</organism>
<evidence type="ECO:0000313" key="5">
    <source>
        <dbReference type="EMBL" id="MBB3111059.1"/>
    </source>
</evidence>
<dbReference type="InterPro" id="IPR035396">
    <property type="entry name" value="Bac_rhamnosid6H"/>
</dbReference>
<dbReference type="Gene3D" id="2.60.420.10">
    <property type="entry name" value="Maltose phosphorylase, domain 3"/>
    <property type="match status" value="1"/>
</dbReference>
<reference evidence="5 6" key="1">
    <citation type="submission" date="2020-08" db="EMBL/GenBank/DDBJ databases">
        <title>Genomic Encyclopedia of Type Strains, Phase III (KMG-III): the genomes of soil and plant-associated and newly described type strains.</title>
        <authorList>
            <person name="Whitman W."/>
        </authorList>
    </citation>
    <scope>NUCLEOTIDE SEQUENCE [LARGE SCALE GENOMIC DNA]</scope>
    <source>
        <strain evidence="5 6">CECT 5862</strain>
    </source>
</reference>
<dbReference type="Pfam" id="PF17390">
    <property type="entry name" value="Bac_rhamnosid_C"/>
    <property type="match status" value="1"/>
</dbReference>
<feature type="domain" description="Alpha-L-rhamnosidase C-terminal" evidence="3">
    <location>
        <begin position="919"/>
        <end position="990"/>
    </location>
</feature>
<keyword evidence="6" id="KW-1185">Reference proteome</keyword>
<evidence type="ECO:0008006" key="7">
    <source>
        <dbReference type="Google" id="ProtNLM"/>
    </source>
</evidence>
<evidence type="ECO:0000259" key="2">
    <source>
        <dbReference type="Pfam" id="PF17389"/>
    </source>
</evidence>
<comment type="caution">
    <text evidence="5">The sequence shown here is derived from an EMBL/GenBank/DDBJ whole genome shotgun (WGS) entry which is preliminary data.</text>
</comment>
<dbReference type="InterPro" id="IPR008928">
    <property type="entry name" value="6-hairpin_glycosidase_sf"/>
</dbReference>
<protein>
    <recommendedName>
        <fullName evidence="7">Alpha-L-rhamnosidase</fullName>
    </recommendedName>
</protein>
<evidence type="ECO:0000259" key="3">
    <source>
        <dbReference type="Pfam" id="PF17390"/>
    </source>
</evidence>
<dbReference type="SUPFAM" id="SSF49785">
    <property type="entry name" value="Galactose-binding domain-like"/>
    <property type="match status" value="1"/>
</dbReference>
<dbReference type="EMBL" id="JACHXK010000006">
    <property type="protein sequence ID" value="MBB3111059.1"/>
    <property type="molecule type" value="Genomic_DNA"/>
</dbReference>
<dbReference type="InterPro" id="IPR035398">
    <property type="entry name" value="Bac_rhamnosid_C"/>
</dbReference>
<dbReference type="AlphaFoldDB" id="A0A7W5FNJ1"/>
<feature type="domain" description="Alpha-L-rhamnosidase concanavalin-like" evidence="1">
    <location>
        <begin position="476"/>
        <end position="562"/>
    </location>
</feature>
<dbReference type="GO" id="GO:0005975">
    <property type="term" value="P:carbohydrate metabolic process"/>
    <property type="evidence" value="ECO:0007669"/>
    <property type="project" value="InterPro"/>
</dbReference>
<dbReference type="Proteomes" id="UP000570361">
    <property type="component" value="Unassembled WGS sequence"/>
</dbReference>
<proteinExistence type="predicted"/>
<evidence type="ECO:0000259" key="4">
    <source>
        <dbReference type="Pfam" id="PF21557"/>
    </source>
</evidence>
<dbReference type="Gene3D" id="2.60.120.260">
    <property type="entry name" value="Galactose-binding domain-like"/>
    <property type="match status" value="3"/>
</dbReference>
<dbReference type="PANTHER" id="PTHR34987:SF4">
    <property type="entry name" value="ALPHA-L-RHAMNOSIDASE C-TERMINAL DOMAIN-CONTAINING PROTEIN"/>
    <property type="match status" value="1"/>
</dbReference>
<evidence type="ECO:0000313" key="6">
    <source>
        <dbReference type="Proteomes" id="UP000570361"/>
    </source>
</evidence>
<evidence type="ECO:0000259" key="1">
    <source>
        <dbReference type="Pfam" id="PF05592"/>
    </source>
</evidence>
<dbReference type="PANTHER" id="PTHR34987">
    <property type="entry name" value="C, PUTATIVE (AFU_ORTHOLOGUE AFUA_3G02880)-RELATED"/>
    <property type="match status" value="1"/>
</dbReference>
<accession>A0A7W5FNJ1</accession>
<dbReference type="RefSeq" id="WP_183600938.1">
    <property type="nucleotide sequence ID" value="NZ_JACHXK010000006.1"/>
</dbReference>
<dbReference type="Pfam" id="PF21557">
    <property type="entry name" value="RhaB_D2"/>
    <property type="match status" value="1"/>
</dbReference>
<dbReference type="InterPro" id="IPR008902">
    <property type="entry name" value="Rhamnosid_concanavalin"/>
</dbReference>
<dbReference type="InterPro" id="IPR048653">
    <property type="entry name" value="RhaB_D2"/>
</dbReference>
<dbReference type="Pfam" id="PF05592">
    <property type="entry name" value="Bac_rhamnosid"/>
    <property type="match status" value="1"/>
</dbReference>
<dbReference type="Pfam" id="PF17389">
    <property type="entry name" value="Bac_rhamnosid6H"/>
    <property type="match status" value="1"/>
</dbReference>
<feature type="domain" description="Alpha-L-rhamnosidase" evidence="4">
    <location>
        <begin position="239"/>
        <end position="430"/>
    </location>
</feature>
<dbReference type="InterPro" id="IPR012341">
    <property type="entry name" value="6hp_glycosidase-like_sf"/>
</dbReference>
<sequence length="998" mass="111897">MNGNLQHNAGLAKPSGVQWQARWIWGGLEESSRNEWRCFRRDFTMPEEGFESAALSITADSRYIVYVNGVRLGRGPNRSWTFEQSCDKHEVGYLLRAGATNTIAVLVMHFGVATFSYTLGRPGLLAQLDVFQDGNPAFTIGTDRNWRTSIHEGYERHASRMSCQLAFTERVDAERWDEAWTIVSCLQGSWLEARELGEPGMEPWTTVVPSELPPLTEEPMWPVRIRSLHAVEPVAHTFYLDVRAFMAPDSIRHANPMGYVGYVYAVIRADRDGRGTIGFPNGYSPLIQLGLNGNLCRVGEMDGVSPERYWNVSFKQGDNLLWLQLAGSEHGQGLHLGIDADVNVEICSPTKLESSQHDASPFAGIGPFATFEWIDHQDNTSPLMDYVGFHGSRELDEQAFAGYDDYKQLQQVATAAELASFAHLLRDFPTELVGRDSVFALSVWHRSRQERPVPYELQQAVMPNALAGTVPSYEGKDTELIIDFGRELSGYIELELDAPAGTIVDCYGFEYMASGFRQDTYGLDNTLRYRCKEGRQSYTSAVRRGFRYLMVTVRGAARPVKLHGVRMLQSNYPIAEIGRFQCSDPLLDRIWEISKHTTRLCMEDTFVDCPAYEQTFWVGDSRNEALVNYYVFGATDIVKRCLQLVPGSREQSPFYADQVPSGWSSVIPNWTFFWAKACAEYVEHTGDREFAKSIWPHVKFTLTHYLGKLDDRGLLHMKGWNLLDWAPIDQPGDGVVTHQNAILVSTLHSASELARIAGSAEEGVSFAEEGERLRAAINEHLWSETEQAYLDCIHADGRASDVLSMQTQVVAYLCGIAAGDRALTLERYIIAPPPSFVQIGSPFMSFFYYEALVKLGQHELMVQDMRKHYGQMVEHDATTCWEMYPNFAENRANPDQLTRSHCHAWSAAPGYFLGANVLGVRSGAEGWKRVVVAPQPSGLAWARGCVPLPQGGQVEVAWRIIGDSALDLHVRLPADLELDIELPEGWNGTTKVERIGSS</sequence>
<dbReference type="SUPFAM" id="SSF48208">
    <property type="entry name" value="Six-hairpin glycosidases"/>
    <property type="match status" value="1"/>
</dbReference>
<gene>
    <name evidence="5" type="ORF">FHS18_003127</name>
</gene>
<feature type="domain" description="Alpha-L-rhamnosidase six-hairpin glycosidase" evidence="2">
    <location>
        <begin position="576"/>
        <end position="917"/>
    </location>
</feature>
<name>A0A7W5FNJ1_9BACL</name>